<dbReference type="Proteomes" id="UP000006620">
    <property type="component" value="Chromosome"/>
</dbReference>
<organism evidence="2 3">
    <name type="scientific">Paenibacillus mucilaginosus (strain KNP414)</name>
    <dbReference type="NCBI Taxonomy" id="1036673"/>
    <lineage>
        <taxon>Bacteria</taxon>
        <taxon>Bacillati</taxon>
        <taxon>Bacillota</taxon>
        <taxon>Bacilli</taxon>
        <taxon>Bacillales</taxon>
        <taxon>Paenibacillaceae</taxon>
        <taxon>Paenibacillus</taxon>
    </lineage>
</organism>
<dbReference type="HOGENOM" id="CLU_3346724_0_0_9"/>
<reference evidence="2 3" key="2">
    <citation type="journal article" date="2013" name="Genome Announc.">
        <title>Genome Sequence of Growth-Improving Paenibacillus mucilaginosus Strain KNP414.</title>
        <authorList>
            <person name="Lu J.J."/>
            <person name="Wang J.F."/>
            <person name="Hu X.F."/>
        </authorList>
    </citation>
    <scope>NUCLEOTIDE SEQUENCE [LARGE SCALE GENOMIC DNA]</scope>
    <source>
        <strain evidence="2 3">KNP414</strain>
    </source>
</reference>
<evidence type="ECO:0000256" key="1">
    <source>
        <dbReference type="SAM" id="MobiDB-lite"/>
    </source>
</evidence>
<accession>F8F585</accession>
<dbReference type="KEGG" id="pms:KNP414_02254"/>
<proteinExistence type="predicted"/>
<reference evidence="3" key="1">
    <citation type="submission" date="2011-06" db="EMBL/GenBank/DDBJ databases">
        <title>Complete genome sequence of Paenibacillus mucilaginosus KNP414.</title>
        <authorList>
            <person name="Wang J."/>
            <person name="Hu S."/>
            <person name="Hu X."/>
            <person name="Zhang B."/>
            <person name="Dong D."/>
            <person name="Zhang S."/>
            <person name="Zhao K."/>
            <person name="Wu D."/>
        </authorList>
    </citation>
    <scope>NUCLEOTIDE SEQUENCE [LARGE SCALE GENOMIC DNA]</scope>
    <source>
        <strain evidence="3">KNP414</strain>
    </source>
</reference>
<feature type="region of interest" description="Disordered" evidence="1">
    <location>
        <begin position="1"/>
        <end position="37"/>
    </location>
</feature>
<feature type="compositionally biased region" description="Basic and acidic residues" evidence="1">
    <location>
        <begin position="22"/>
        <end position="37"/>
    </location>
</feature>
<evidence type="ECO:0000313" key="2">
    <source>
        <dbReference type="EMBL" id="AEI40815.1"/>
    </source>
</evidence>
<sequence>MGGAGLSDWTGELRSHSSCPSQREEGRRRRRKETEKE</sequence>
<gene>
    <name evidence="2" type="ordered locus">KNP414_02254</name>
</gene>
<dbReference type="PATRIC" id="fig|1036673.3.peg.2023"/>
<name>F8F585_PAEMK</name>
<dbReference type="EMBL" id="CP002869">
    <property type="protein sequence ID" value="AEI40815.1"/>
    <property type="molecule type" value="Genomic_DNA"/>
</dbReference>
<protein>
    <submittedName>
        <fullName evidence="2">Uncharacterized protein</fullName>
    </submittedName>
</protein>
<dbReference type="AlphaFoldDB" id="F8F585"/>
<evidence type="ECO:0000313" key="3">
    <source>
        <dbReference type="Proteomes" id="UP000006620"/>
    </source>
</evidence>